<dbReference type="OrthoDB" id="1347735at2"/>
<evidence type="ECO:0008006" key="3">
    <source>
        <dbReference type="Google" id="ProtNLM"/>
    </source>
</evidence>
<sequence length="244" mass="28172">MANLEKLANILGAETVKKIYEDVASQPLQEVSKVAVDVVKAFRLFTAPIQLAAAYQDRLIKYLEKVRGNVKEENQIEAPASIAGPVLDRIKYLEEDNYLTDLYLNLLSRAIDKERINEAHPAFFHIIDQLSPDEAHFLFLLRDKEIDITSHQDFDAKLKKFSNYQITKSSIPLNQFMFNENFHMYYSHLESLNLMTGPVFREEYPEDSTGVQTGYIKHSRIFLTDFGKLFVKACIPKDGFNHYQ</sequence>
<accession>A0A0C1FTV4</accession>
<gene>
    <name evidence="1" type="ORF">OC25_00970</name>
</gene>
<proteinExistence type="predicted"/>
<dbReference type="Gene3D" id="3.30.110.190">
    <property type="match status" value="1"/>
</dbReference>
<dbReference type="Proteomes" id="UP000031246">
    <property type="component" value="Unassembled WGS sequence"/>
</dbReference>
<reference evidence="1 2" key="1">
    <citation type="submission" date="2014-10" db="EMBL/GenBank/DDBJ databases">
        <title>Pedobacter Kyungheensis.</title>
        <authorList>
            <person name="Anderson B.M."/>
            <person name="Newman J.D."/>
        </authorList>
    </citation>
    <scope>NUCLEOTIDE SEQUENCE [LARGE SCALE GENOMIC DNA]</scope>
    <source>
        <strain evidence="1 2">KACC 16221</strain>
    </source>
</reference>
<dbReference type="Pfam" id="PF14337">
    <property type="entry name" value="Abi_alpha"/>
    <property type="match status" value="1"/>
</dbReference>
<name>A0A0C1FTV4_9SPHI</name>
<dbReference type="RefSeq" id="WP_039470825.1">
    <property type="nucleotide sequence ID" value="NZ_JSYN01000002.1"/>
</dbReference>
<dbReference type="EMBL" id="JSYN01000002">
    <property type="protein sequence ID" value="KIA96367.1"/>
    <property type="molecule type" value="Genomic_DNA"/>
</dbReference>
<evidence type="ECO:0000313" key="2">
    <source>
        <dbReference type="Proteomes" id="UP000031246"/>
    </source>
</evidence>
<organism evidence="1 2">
    <name type="scientific">Pedobacter kyungheensis</name>
    <dbReference type="NCBI Taxonomy" id="1069985"/>
    <lineage>
        <taxon>Bacteria</taxon>
        <taxon>Pseudomonadati</taxon>
        <taxon>Bacteroidota</taxon>
        <taxon>Sphingobacteriia</taxon>
        <taxon>Sphingobacteriales</taxon>
        <taxon>Sphingobacteriaceae</taxon>
        <taxon>Pedobacter</taxon>
    </lineage>
</organism>
<comment type="caution">
    <text evidence="1">The sequence shown here is derived from an EMBL/GenBank/DDBJ whole genome shotgun (WGS) entry which is preliminary data.</text>
</comment>
<evidence type="ECO:0000313" key="1">
    <source>
        <dbReference type="EMBL" id="KIA96367.1"/>
    </source>
</evidence>
<keyword evidence="2" id="KW-1185">Reference proteome</keyword>
<dbReference type="AlphaFoldDB" id="A0A0C1FTV4"/>
<dbReference type="InterPro" id="IPR025506">
    <property type="entry name" value="Abi_alpha"/>
</dbReference>
<protein>
    <recommendedName>
        <fullName evidence="3">DUF4393 domain-containing protein</fullName>
    </recommendedName>
</protein>